<dbReference type="STRING" id="985895.E5ABV5"/>
<proteinExistence type="predicted"/>
<dbReference type="AlphaFoldDB" id="E5ABV5"/>
<dbReference type="OMA" id="VFEECNI"/>
<feature type="region of interest" description="Disordered" evidence="1">
    <location>
        <begin position="64"/>
        <end position="148"/>
    </location>
</feature>
<keyword evidence="3" id="KW-1185">Reference proteome</keyword>
<evidence type="ECO:0000313" key="2">
    <source>
        <dbReference type="EMBL" id="CBY01146.1"/>
    </source>
</evidence>
<evidence type="ECO:0000313" key="3">
    <source>
        <dbReference type="Proteomes" id="UP000002668"/>
    </source>
</evidence>
<protein>
    <submittedName>
        <fullName evidence="2">Predicted protein</fullName>
    </submittedName>
</protein>
<dbReference type="VEuPathDB" id="FungiDB:LEMA_P022760.1"/>
<dbReference type="InParanoid" id="E5ABV5"/>
<sequence>MPIKWTAELDAILLHGVFEECNISFSKALCAKIAERVQAAGMECSAKAVENRLYTWKKKNISGNTNLNASTSNTPTKPAAKKTSTPKTPRGRAKTTPKKVVNYDNGTEGPMDDDEQLMSPSAARGKRALSSASKGFSYAEPDSEPDNADILSSKRVKVELVEPEYSLFEAYATHERSG</sequence>
<organism evidence="3">
    <name type="scientific">Leptosphaeria maculans (strain JN3 / isolate v23.1.3 / race Av1-4-5-6-7-8)</name>
    <name type="common">Blackleg fungus</name>
    <name type="synonym">Phoma lingam</name>
    <dbReference type="NCBI Taxonomy" id="985895"/>
    <lineage>
        <taxon>Eukaryota</taxon>
        <taxon>Fungi</taxon>
        <taxon>Dikarya</taxon>
        <taxon>Ascomycota</taxon>
        <taxon>Pezizomycotina</taxon>
        <taxon>Dothideomycetes</taxon>
        <taxon>Pleosporomycetidae</taxon>
        <taxon>Pleosporales</taxon>
        <taxon>Pleosporineae</taxon>
        <taxon>Leptosphaeriaceae</taxon>
        <taxon>Plenodomus</taxon>
        <taxon>Plenodomus lingam/Leptosphaeria maculans species complex</taxon>
    </lineage>
</organism>
<name>E5ABV5_LEPMJ</name>
<accession>E5ABV5</accession>
<dbReference type="Proteomes" id="UP000002668">
    <property type="component" value="Genome"/>
</dbReference>
<dbReference type="OrthoDB" id="5418867at2759"/>
<gene>
    <name evidence="2" type="ORF">LEMA_P022760.1</name>
</gene>
<dbReference type="EMBL" id="FP929138">
    <property type="protein sequence ID" value="CBY01146.1"/>
    <property type="molecule type" value="Genomic_DNA"/>
</dbReference>
<dbReference type="GeneID" id="13291858"/>
<dbReference type="eggNOG" id="ENOG502SWPI">
    <property type="taxonomic scope" value="Eukaryota"/>
</dbReference>
<evidence type="ECO:0000256" key="1">
    <source>
        <dbReference type="SAM" id="MobiDB-lite"/>
    </source>
</evidence>
<feature type="compositionally biased region" description="Low complexity" evidence="1">
    <location>
        <begin position="71"/>
        <end position="88"/>
    </location>
</feature>
<dbReference type="RefSeq" id="XP_003844625.1">
    <property type="nucleotide sequence ID" value="XM_003844577.1"/>
</dbReference>
<dbReference type="HOGENOM" id="CLU_117779_0_0_1"/>
<reference evidence="3" key="1">
    <citation type="journal article" date="2011" name="Nat. Commun.">
        <title>Effector diversification within compartments of the Leptosphaeria maculans genome affected by Repeat-Induced Point mutations.</title>
        <authorList>
            <person name="Rouxel T."/>
            <person name="Grandaubert J."/>
            <person name="Hane J.K."/>
            <person name="Hoede C."/>
            <person name="van de Wouw A.P."/>
            <person name="Couloux A."/>
            <person name="Dominguez V."/>
            <person name="Anthouard V."/>
            <person name="Bally P."/>
            <person name="Bourras S."/>
            <person name="Cozijnsen A.J."/>
            <person name="Ciuffetti L.M."/>
            <person name="Degrave A."/>
            <person name="Dilmaghani A."/>
            <person name="Duret L."/>
            <person name="Fudal I."/>
            <person name="Goodwin S.B."/>
            <person name="Gout L."/>
            <person name="Glaser N."/>
            <person name="Linglin J."/>
            <person name="Kema G.H.J."/>
            <person name="Lapalu N."/>
            <person name="Lawrence C.B."/>
            <person name="May K."/>
            <person name="Meyer M."/>
            <person name="Ollivier B."/>
            <person name="Poulain J."/>
            <person name="Schoch C.L."/>
            <person name="Simon A."/>
            <person name="Spatafora J.W."/>
            <person name="Stachowiak A."/>
            <person name="Turgeon B.G."/>
            <person name="Tyler B.M."/>
            <person name="Vincent D."/>
            <person name="Weissenbach J."/>
            <person name="Amselem J."/>
            <person name="Quesneville H."/>
            <person name="Oliver R.P."/>
            <person name="Wincker P."/>
            <person name="Balesdent M.-H."/>
            <person name="Howlett B.J."/>
        </authorList>
    </citation>
    <scope>NUCLEOTIDE SEQUENCE [LARGE SCALE GENOMIC DNA]</scope>
    <source>
        <strain evidence="3">JN3 / isolate v23.1.3 / race Av1-4-5-6-7-8</strain>
    </source>
</reference>